<dbReference type="Proteomes" id="UP000789508">
    <property type="component" value="Unassembled WGS sequence"/>
</dbReference>
<accession>A0A9N9HY12</accession>
<dbReference type="EMBL" id="CAJVPS010022573">
    <property type="protein sequence ID" value="CAG8711170.1"/>
    <property type="molecule type" value="Genomic_DNA"/>
</dbReference>
<dbReference type="AlphaFoldDB" id="A0A9N9HY12"/>
<protein>
    <submittedName>
        <fullName evidence="1">11390_t:CDS:1</fullName>
    </submittedName>
</protein>
<gene>
    <name evidence="1" type="ORF">ALEPTO_LOCUS11913</name>
</gene>
<evidence type="ECO:0000313" key="2">
    <source>
        <dbReference type="Proteomes" id="UP000789508"/>
    </source>
</evidence>
<evidence type="ECO:0000313" key="1">
    <source>
        <dbReference type="EMBL" id="CAG8711170.1"/>
    </source>
</evidence>
<feature type="non-terminal residue" evidence="1">
    <location>
        <position position="46"/>
    </location>
</feature>
<name>A0A9N9HY12_9GLOM</name>
<reference evidence="1" key="1">
    <citation type="submission" date="2021-06" db="EMBL/GenBank/DDBJ databases">
        <authorList>
            <person name="Kallberg Y."/>
            <person name="Tangrot J."/>
            <person name="Rosling A."/>
        </authorList>
    </citation>
    <scope>NUCLEOTIDE SEQUENCE</scope>
    <source>
        <strain evidence="1">FL130A</strain>
    </source>
</reference>
<sequence length="46" mass="4901">LKFSQYLGLPGSIQWTSGCKISIGVSPGFGITLSDSFGASWDWASF</sequence>
<organism evidence="1 2">
    <name type="scientific">Ambispora leptoticha</name>
    <dbReference type="NCBI Taxonomy" id="144679"/>
    <lineage>
        <taxon>Eukaryota</taxon>
        <taxon>Fungi</taxon>
        <taxon>Fungi incertae sedis</taxon>
        <taxon>Mucoromycota</taxon>
        <taxon>Glomeromycotina</taxon>
        <taxon>Glomeromycetes</taxon>
        <taxon>Archaeosporales</taxon>
        <taxon>Ambisporaceae</taxon>
        <taxon>Ambispora</taxon>
    </lineage>
</organism>
<proteinExistence type="predicted"/>
<keyword evidence="2" id="KW-1185">Reference proteome</keyword>
<comment type="caution">
    <text evidence="1">The sequence shown here is derived from an EMBL/GenBank/DDBJ whole genome shotgun (WGS) entry which is preliminary data.</text>
</comment>